<organism evidence="11 12">
    <name type="scientific">Roseospira visakhapatnamensis</name>
    <dbReference type="NCBI Taxonomy" id="390880"/>
    <lineage>
        <taxon>Bacteria</taxon>
        <taxon>Pseudomonadati</taxon>
        <taxon>Pseudomonadota</taxon>
        <taxon>Alphaproteobacteria</taxon>
        <taxon>Rhodospirillales</taxon>
        <taxon>Rhodospirillaceae</taxon>
        <taxon>Roseospira</taxon>
    </lineage>
</organism>
<comment type="caution">
    <text evidence="11">The sequence shown here is derived from an EMBL/GenBank/DDBJ whole genome shotgun (WGS) entry which is preliminary data.</text>
</comment>
<dbReference type="PROSITE" id="PS50929">
    <property type="entry name" value="ABC_TM1F"/>
    <property type="match status" value="1"/>
</dbReference>
<feature type="transmembrane region" description="Helical" evidence="8">
    <location>
        <begin position="36"/>
        <end position="61"/>
    </location>
</feature>
<protein>
    <submittedName>
        <fullName evidence="11">Putative ATP-binding cassette transporter</fullName>
    </submittedName>
</protein>
<dbReference type="GO" id="GO:0005524">
    <property type="term" value="F:ATP binding"/>
    <property type="evidence" value="ECO:0007669"/>
    <property type="project" value="UniProtKB-KW"/>
</dbReference>
<reference evidence="11 12" key="1">
    <citation type="submission" date="2020-08" db="EMBL/GenBank/DDBJ databases">
        <title>Genome sequencing of Purple Non-Sulfur Bacteria from various extreme environments.</title>
        <authorList>
            <person name="Mayer M."/>
        </authorList>
    </citation>
    <scope>NUCLEOTIDE SEQUENCE [LARGE SCALE GENOMIC DNA]</scope>
    <source>
        <strain evidence="11 12">JA131</strain>
    </source>
</reference>
<keyword evidence="3 8" id="KW-0812">Transmembrane</keyword>
<dbReference type="PANTHER" id="PTHR43553:SF11">
    <property type="entry name" value="ABC TRANSPORTER ATP-BINDING_PERMEASE PROTEIN YOJI"/>
    <property type="match status" value="1"/>
</dbReference>
<evidence type="ECO:0000256" key="8">
    <source>
        <dbReference type="SAM" id="Phobius"/>
    </source>
</evidence>
<dbReference type="EMBL" id="JACIGK010000001">
    <property type="protein sequence ID" value="MBB4264593.1"/>
    <property type="molecule type" value="Genomic_DNA"/>
</dbReference>
<proteinExistence type="predicted"/>
<sequence length="526" mass="55760">MSLLVILVGATSAGVGGALGYAVGFLPDRQAPGWVFVAALVMIVAFVTLRTPMMVAIHGLIHARTLSHRRAVIRALGQMPFETLRALGPDALRHRIIDLGHRATESALLIAQGWQVVARVLAAFILIAMIAPTVFLALTGIALAMTLGLALATQRMLAHERVIREAQERTFEGMAEMLRGFKTLKLNPALARDFHAAELAGPSDAAARAGRAAGRLLATTTAMTNAVRFALVALVLVLGPHLGDGTVAPEALGAVALIVAMPLYVLDQTPVLARAMEARRALEAFTAEVRAAARPPASPVATEPPPPATFTGLDTLDLVYRYRDPTATAGFTLGPLSCRIEPGTVTFIVGGNGSGKTTMLTLLVGLMPPASGAILLNGRPADAEARAALCSVVFADPVLFSRAYGLSPARRARLAPLLEDLGLPRALGLDADTLHPQRVSMGQRKRIALALALLEDRPLLLLDEVAADQDPAFRQRFYRDLLPRLTAEGRTIVAVSHDDRWFHVADQIIHLDSGRRVGPGADAAAS</sequence>
<keyword evidence="4" id="KW-0547">Nucleotide-binding</keyword>
<dbReference type="SUPFAM" id="SSF90123">
    <property type="entry name" value="ABC transporter transmembrane region"/>
    <property type="match status" value="1"/>
</dbReference>
<dbReference type="Gene3D" id="3.40.50.300">
    <property type="entry name" value="P-loop containing nucleotide triphosphate hydrolases"/>
    <property type="match status" value="1"/>
</dbReference>
<feature type="domain" description="ABC transporter" evidence="9">
    <location>
        <begin position="313"/>
        <end position="525"/>
    </location>
</feature>
<evidence type="ECO:0000313" key="12">
    <source>
        <dbReference type="Proteomes" id="UP000554286"/>
    </source>
</evidence>
<dbReference type="Gene3D" id="1.20.1560.10">
    <property type="entry name" value="ABC transporter type 1, transmembrane domain"/>
    <property type="match status" value="1"/>
</dbReference>
<dbReference type="AlphaFoldDB" id="A0A7W6R9X8"/>
<keyword evidence="6 8" id="KW-1133">Transmembrane helix</keyword>
<dbReference type="PANTHER" id="PTHR43553">
    <property type="entry name" value="HEAVY METAL TRANSPORTER"/>
    <property type="match status" value="1"/>
</dbReference>
<dbReference type="Proteomes" id="UP000554286">
    <property type="component" value="Unassembled WGS sequence"/>
</dbReference>
<accession>A0A7W6R9X8</accession>
<keyword evidence="2" id="KW-0813">Transport</keyword>
<dbReference type="SMART" id="SM00382">
    <property type="entry name" value="AAA"/>
    <property type="match status" value="1"/>
</dbReference>
<evidence type="ECO:0000256" key="6">
    <source>
        <dbReference type="ARBA" id="ARBA00022989"/>
    </source>
</evidence>
<name>A0A7W6R9X8_9PROT</name>
<evidence type="ECO:0000259" key="10">
    <source>
        <dbReference type="PROSITE" id="PS50929"/>
    </source>
</evidence>
<dbReference type="InterPro" id="IPR003593">
    <property type="entry name" value="AAA+_ATPase"/>
</dbReference>
<keyword evidence="5 11" id="KW-0067">ATP-binding</keyword>
<keyword evidence="12" id="KW-1185">Reference proteome</keyword>
<evidence type="ECO:0000259" key="9">
    <source>
        <dbReference type="PROSITE" id="PS50893"/>
    </source>
</evidence>
<evidence type="ECO:0000256" key="5">
    <source>
        <dbReference type="ARBA" id="ARBA00022840"/>
    </source>
</evidence>
<dbReference type="GO" id="GO:0043190">
    <property type="term" value="C:ATP-binding cassette (ABC) transporter complex"/>
    <property type="evidence" value="ECO:0007669"/>
    <property type="project" value="TreeGrafter"/>
</dbReference>
<evidence type="ECO:0000256" key="2">
    <source>
        <dbReference type="ARBA" id="ARBA00022448"/>
    </source>
</evidence>
<dbReference type="RefSeq" id="WP_184042224.1">
    <property type="nucleotide sequence ID" value="NZ_JACIGK010000001.1"/>
</dbReference>
<dbReference type="InterPro" id="IPR003439">
    <property type="entry name" value="ABC_transporter-like_ATP-bd"/>
</dbReference>
<feature type="domain" description="ABC transmembrane type-1" evidence="10">
    <location>
        <begin position="1"/>
        <end position="261"/>
    </location>
</feature>
<evidence type="ECO:0000256" key="7">
    <source>
        <dbReference type="ARBA" id="ARBA00023136"/>
    </source>
</evidence>
<dbReference type="InterPro" id="IPR027417">
    <property type="entry name" value="P-loop_NTPase"/>
</dbReference>
<dbReference type="InterPro" id="IPR036640">
    <property type="entry name" value="ABC1_TM_sf"/>
</dbReference>
<dbReference type="PROSITE" id="PS50893">
    <property type="entry name" value="ABC_TRANSPORTER_2"/>
    <property type="match status" value="1"/>
</dbReference>
<dbReference type="SUPFAM" id="SSF52540">
    <property type="entry name" value="P-loop containing nucleoside triphosphate hydrolases"/>
    <property type="match status" value="1"/>
</dbReference>
<evidence type="ECO:0000256" key="4">
    <source>
        <dbReference type="ARBA" id="ARBA00022741"/>
    </source>
</evidence>
<dbReference type="Pfam" id="PF00005">
    <property type="entry name" value="ABC_tran"/>
    <property type="match status" value="1"/>
</dbReference>
<keyword evidence="7 8" id="KW-0472">Membrane</keyword>
<dbReference type="InterPro" id="IPR050095">
    <property type="entry name" value="ECF_ABC_transporter_ATP-bd"/>
</dbReference>
<comment type="subcellular location">
    <subcellularLocation>
        <location evidence="1">Cell membrane</location>
        <topology evidence="1">Multi-pass membrane protein</topology>
    </subcellularLocation>
</comment>
<dbReference type="GO" id="GO:0016887">
    <property type="term" value="F:ATP hydrolysis activity"/>
    <property type="evidence" value="ECO:0007669"/>
    <property type="project" value="InterPro"/>
</dbReference>
<gene>
    <name evidence="11" type="ORF">GGD89_000199</name>
</gene>
<evidence type="ECO:0000256" key="3">
    <source>
        <dbReference type="ARBA" id="ARBA00022692"/>
    </source>
</evidence>
<dbReference type="InterPro" id="IPR011527">
    <property type="entry name" value="ABC1_TM_dom"/>
</dbReference>
<evidence type="ECO:0000313" key="11">
    <source>
        <dbReference type="EMBL" id="MBB4264593.1"/>
    </source>
</evidence>
<evidence type="ECO:0000256" key="1">
    <source>
        <dbReference type="ARBA" id="ARBA00004651"/>
    </source>
</evidence>
<dbReference type="GO" id="GO:0140359">
    <property type="term" value="F:ABC-type transporter activity"/>
    <property type="evidence" value="ECO:0007669"/>
    <property type="project" value="InterPro"/>
</dbReference>